<protein>
    <submittedName>
        <fullName evidence="2">Uncharacterized protein</fullName>
    </submittedName>
</protein>
<feature type="region of interest" description="Disordered" evidence="1">
    <location>
        <begin position="1"/>
        <end position="43"/>
    </location>
</feature>
<feature type="compositionally biased region" description="Basic residues" evidence="1">
    <location>
        <begin position="14"/>
        <end position="24"/>
    </location>
</feature>
<comment type="caution">
    <text evidence="2">The sequence shown here is derived from an EMBL/GenBank/DDBJ whole genome shotgun (WGS) entry which is preliminary data.</text>
</comment>
<proteinExistence type="predicted"/>
<feature type="compositionally biased region" description="Low complexity" evidence="1">
    <location>
        <begin position="1"/>
        <end position="12"/>
    </location>
</feature>
<gene>
    <name evidence="2" type="ORF">G2W53_023556</name>
</gene>
<dbReference type="AlphaFoldDB" id="A0A834TBP6"/>
<accession>A0A834TBP6</accession>
<sequence length="43" mass="4873">MGKEVSSSSEGSGKARKVVKRKGCVRREKVQENKDWRTVHDKA</sequence>
<evidence type="ECO:0000313" key="2">
    <source>
        <dbReference type="EMBL" id="KAF7818101.1"/>
    </source>
</evidence>
<name>A0A834TBP6_9FABA</name>
<organism evidence="2 3">
    <name type="scientific">Senna tora</name>
    <dbReference type="NCBI Taxonomy" id="362788"/>
    <lineage>
        <taxon>Eukaryota</taxon>
        <taxon>Viridiplantae</taxon>
        <taxon>Streptophyta</taxon>
        <taxon>Embryophyta</taxon>
        <taxon>Tracheophyta</taxon>
        <taxon>Spermatophyta</taxon>
        <taxon>Magnoliopsida</taxon>
        <taxon>eudicotyledons</taxon>
        <taxon>Gunneridae</taxon>
        <taxon>Pentapetalae</taxon>
        <taxon>rosids</taxon>
        <taxon>fabids</taxon>
        <taxon>Fabales</taxon>
        <taxon>Fabaceae</taxon>
        <taxon>Caesalpinioideae</taxon>
        <taxon>Cassia clade</taxon>
        <taxon>Senna</taxon>
    </lineage>
</organism>
<dbReference type="Proteomes" id="UP000634136">
    <property type="component" value="Unassembled WGS sequence"/>
</dbReference>
<evidence type="ECO:0000313" key="3">
    <source>
        <dbReference type="Proteomes" id="UP000634136"/>
    </source>
</evidence>
<keyword evidence="3" id="KW-1185">Reference proteome</keyword>
<evidence type="ECO:0000256" key="1">
    <source>
        <dbReference type="SAM" id="MobiDB-lite"/>
    </source>
</evidence>
<feature type="compositionally biased region" description="Basic and acidic residues" evidence="1">
    <location>
        <begin position="25"/>
        <end position="43"/>
    </location>
</feature>
<dbReference type="EMBL" id="JAAIUW010000008">
    <property type="protein sequence ID" value="KAF7818101.1"/>
    <property type="molecule type" value="Genomic_DNA"/>
</dbReference>
<reference evidence="2" key="1">
    <citation type="submission" date="2020-09" db="EMBL/GenBank/DDBJ databases">
        <title>Genome-Enabled Discovery of Anthraquinone Biosynthesis in Senna tora.</title>
        <authorList>
            <person name="Kang S.-H."/>
            <person name="Pandey R.P."/>
            <person name="Lee C.-M."/>
            <person name="Sim J.-S."/>
            <person name="Jeong J.-T."/>
            <person name="Choi B.-S."/>
            <person name="Jung M."/>
            <person name="Ginzburg D."/>
            <person name="Zhao K."/>
            <person name="Won S.Y."/>
            <person name="Oh T.-J."/>
            <person name="Yu Y."/>
            <person name="Kim N.-H."/>
            <person name="Lee O.R."/>
            <person name="Lee T.-H."/>
            <person name="Bashyal P."/>
            <person name="Kim T.-S."/>
            <person name="Lee W.-H."/>
            <person name="Kawkins C."/>
            <person name="Kim C.-K."/>
            <person name="Kim J.S."/>
            <person name="Ahn B.O."/>
            <person name="Rhee S.Y."/>
            <person name="Sohng J.K."/>
        </authorList>
    </citation>
    <scope>NUCLEOTIDE SEQUENCE</scope>
    <source>
        <tissue evidence="2">Leaf</tissue>
    </source>
</reference>